<gene>
    <name evidence="1" type="ORF">A3D47_00865</name>
</gene>
<comment type="caution">
    <text evidence="1">The sequence shown here is derived from an EMBL/GenBank/DDBJ whole genome shotgun (WGS) entry which is preliminary data.</text>
</comment>
<sequence length="130" mass="15078">MIKRNECRIDTLKPRAEYLALYGGDPKEIVITSSYLKFFPAMRPTRQRLVMKAFDELQHSGSRDFNVYRLLCEEAIEVFLKDPGAWHKGIALFAMRNMVSTQTERKHRQAIKECQSELRKVGVSQELTAV</sequence>
<dbReference type="AlphaFoldDB" id="A0A1G1Z0C0"/>
<dbReference type="EMBL" id="MHIU01000015">
    <property type="protein sequence ID" value="OGY57919.1"/>
    <property type="molecule type" value="Genomic_DNA"/>
</dbReference>
<organism evidence="1 2">
    <name type="scientific">Candidatus Colwellbacteria bacterium RIFCSPHIGHO2_02_FULL_43_15</name>
    <dbReference type="NCBI Taxonomy" id="1797686"/>
    <lineage>
        <taxon>Bacteria</taxon>
        <taxon>Candidatus Colwelliibacteriota</taxon>
    </lineage>
</organism>
<evidence type="ECO:0000313" key="1">
    <source>
        <dbReference type="EMBL" id="OGY57919.1"/>
    </source>
</evidence>
<name>A0A1G1Z0C0_9BACT</name>
<accession>A0A1G1Z0C0</accession>
<evidence type="ECO:0000313" key="2">
    <source>
        <dbReference type="Proteomes" id="UP000178651"/>
    </source>
</evidence>
<protein>
    <submittedName>
        <fullName evidence="1">Uncharacterized protein</fullName>
    </submittedName>
</protein>
<proteinExistence type="predicted"/>
<reference evidence="1 2" key="1">
    <citation type="journal article" date="2016" name="Nat. Commun.">
        <title>Thousands of microbial genomes shed light on interconnected biogeochemical processes in an aquifer system.</title>
        <authorList>
            <person name="Anantharaman K."/>
            <person name="Brown C.T."/>
            <person name="Hug L.A."/>
            <person name="Sharon I."/>
            <person name="Castelle C.J."/>
            <person name="Probst A.J."/>
            <person name="Thomas B.C."/>
            <person name="Singh A."/>
            <person name="Wilkins M.J."/>
            <person name="Karaoz U."/>
            <person name="Brodie E.L."/>
            <person name="Williams K.H."/>
            <person name="Hubbard S.S."/>
            <person name="Banfield J.F."/>
        </authorList>
    </citation>
    <scope>NUCLEOTIDE SEQUENCE [LARGE SCALE GENOMIC DNA]</scope>
</reference>
<dbReference type="Proteomes" id="UP000178651">
    <property type="component" value="Unassembled WGS sequence"/>
</dbReference>